<dbReference type="RefSeq" id="WP_166644240.1">
    <property type="nucleotide sequence ID" value="NZ_SNYA01000002.1"/>
</dbReference>
<evidence type="ECO:0000313" key="2">
    <source>
        <dbReference type="EMBL" id="TDP94506.1"/>
    </source>
</evidence>
<feature type="chain" id="PRO_5020533421" evidence="1">
    <location>
        <begin position="24"/>
        <end position="149"/>
    </location>
</feature>
<comment type="caution">
    <text evidence="2">The sequence shown here is derived from an EMBL/GenBank/DDBJ whole genome shotgun (WGS) entry which is preliminary data.</text>
</comment>
<keyword evidence="3" id="KW-1185">Reference proteome</keyword>
<evidence type="ECO:0000256" key="1">
    <source>
        <dbReference type="SAM" id="SignalP"/>
    </source>
</evidence>
<name>A0A4R6S6S8_9MICO</name>
<dbReference type="EMBL" id="SNYA01000002">
    <property type="protein sequence ID" value="TDP94506.1"/>
    <property type="molecule type" value="Genomic_DNA"/>
</dbReference>
<dbReference type="Proteomes" id="UP000295601">
    <property type="component" value="Unassembled WGS sequence"/>
</dbReference>
<organism evidence="2 3">
    <name type="scientific">Leucobacter luti</name>
    <dbReference type="NCBI Taxonomy" id="340320"/>
    <lineage>
        <taxon>Bacteria</taxon>
        <taxon>Bacillati</taxon>
        <taxon>Actinomycetota</taxon>
        <taxon>Actinomycetes</taxon>
        <taxon>Micrococcales</taxon>
        <taxon>Microbacteriaceae</taxon>
        <taxon>Leucobacter</taxon>
    </lineage>
</organism>
<gene>
    <name evidence="2" type="ORF">EDF62_0925</name>
</gene>
<evidence type="ECO:0000313" key="3">
    <source>
        <dbReference type="Proteomes" id="UP000295601"/>
    </source>
</evidence>
<proteinExistence type="predicted"/>
<keyword evidence="1" id="KW-0732">Signal</keyword>
<feature type="signal peptide" evidence="1">
    <location>
        <begin position="1"/>
        <end position="23"/>
    </location>
</feature>
<sequence>MTGKQGGGLVLVLASLVCLTSCADAELQPSQQEEFPLSPYWGAILQTDEGLPGKALGEDSEYGDRVAGLSESMQKAYSDTLFGTIVEDAVSSGDGDSSEFSWKDAGCDGAAKQTMESQSGSVYEEGPTGLGLVRAFRSAGMRCIVAASI</sequence>
<reference evidence="2 3" key="1">
    <citation type="submission" date="2019-03" db="EMBL/GenBank/DDBJ databases">
        <title>Genomic analyses of the natural microbiome of Caenorhabditis elegans.</title>
        <authorList>
            <person name="Samuel B."/>
        </authorList>
    </citation>
    <scope>NUCLEOTIDE SEQUENCE [LARGE SCALE GENOMIC DNA]</scope>
    <source>
        <strain evidence="2 3">JUb18</strain>
    </source>
</reference>
<protein>
    <submittedName>
        <fullName evidence="2">Uncharacterized protein</fullName>
    </submittedName>
</protein>
<accession>A0A4R6S6S8</accession>
<dbReference type="AlphaFoldDB" id="A0A4R6S6S8"/>